<dbReference type="Pfam" id="PF20867">
    <property type="entry name" value="UVSSA_N"/>
    <property type="match status" value="1"/>
</dbReference>
<feature type="region of interest" description="Disordered" evidence="1">
    <location>
        <begin position="299"/>
        <end position="339"/>
    </location>
</feature>
<reference evidence="3" key="1">
    <citation type="submission" date="2021-01" db="EMBL/GenBank/DDBJ databases">
        <title>Caligus Genome Assembly.</title>
        <authorList>
            <person name="Gallardo-Escarate C."/>
        </authorList>
    </citation>
    <scope>NUCLEOTIDE SEQUENCE [LARGE SCALE GENOMIC DNA]</scope>
</reference>
<organism evidence="2 3">
    <name type="scientific">Caligus rogercresseyi</name>
    <name type="common">Sea louse</name>
    <dbReference type="NCBI Taxonomy" id="217165"/>
    <lineage>
        <taxon>Eukaryota</taxon>
        <taxon>Metazoa</taxon>
        <taxon>Ecdysozoa</taxon>
        <taxon>Arthropoda</taxon>
        <taxon>Crustacea</taxon>
        <taxon>Multicrustacea</taxon>
        <taxon>Hexanauplia</taxon>
        <taxon>Copepoda</taxon>
        <taxon>Siphonostomatoida</taxon>
        <taxon>Caligidae</taxon>
        <taxon>Caligus</taxon>
    </lineage>
</organism>
<dbReference type="InterPro" id="IPR016024">
    <property type="entry name" value="ARM-type_fold"/>
</dbReference>
<dbReference type="SUPFAM" id="SSF48371">
    <property type="entry name" value="ARM repeat"/>
    <property type="match status" value="1"/>
</dbReference>
<dbReference type="InterPro" id="IPR018610">
    <property type="entry name" value="UVSSA"/>
</dbReference>
<protein>
    <submittedName>
        <fullName evidence="2">Uncharacterized protein KIAA1530like</fullName>
    </submittedName>
</protein>
<dbReference type="Proteomes" id="UP000595437">
    <property type="component" value="Chromosome 3"/>
</dbReference>
<dbReference type="GO" id="GO:0006283">
    <property type="term" value="P:transcription-coupled nucleotide-excision repair"/>
    <property type="evidence" value="ECO:0007669"/>
    <property type="project" value="TreeGrafter"/>
</dbReference>
<dbReference type="PANTHER" id="PTHR28670:SF1">
    <property type="entry name" value="UV-STIMULATED SCAFFOLD PROTEIN A"/>
    <property type="match status" value="1"/>
</dbReference>
<dbReference type="GO" id="GO:0005694">
    <property type="term" value="C:chromosome"/>
    <property type="evidence" value="ECO:0007669"/>
    <property type="project" value="TreeGrafter"/>
</dbReference>
<keyword evidence="3" id="KW-1185">Reference proteome</keyword>
<dbReference type="OrthoDB" id="5594015at2759"/>
<dbReference type="PANTHER" id="PTHR28670">
    <property type="entry name" value="UV-STIMULATED SCAFFOLD PROTEIN A"/>
    <property type="match status" value="1"/>
</dbReference>
<dbReference type="AlphaFoldDB" id="A0A7T8KC77"/>
<dbReference type="GO" id="GO:0009411">
    <property type="term" value="P:response to UV"/>
    <property type="evidence" value="ECO:0007669"/>
    <property type="project" value="InterPro"/>
</dbReference>
<gene>
    <name evidence="2" type="ORF">FKW44_005601</name>
</gene>
<sequence length="409" mass="47359">MDCVSEKSIQGLIRDITASDGNELDLIKLKKLKSVCKSMPQHVTSICDYILKRLSRSTHSQIRLQCFRLLDHLFRRSAGIRSQTVSQLKLIVSSTLGLRGDDPLPPPQEARHSLIALAKRSLNEWTDEFRAQYPKLDSTIQFLREHRGCDVGSEARERRERAAKTTRVWEDRCASVLKEMEENQDYISEVSLQIQNALDILSEDTEEIHVEDPSCRSNGLISAHQSVAVVDLSQASLFNPDNEVLIEVLRDQRKVLRDKLTPMKAEPYTTSGKDQRSLVNQLQEKLNKMEELCLRLNLPEKTKSNDSEEDDDEDFEDVPEKEGYEESYGCTSEERLQQPWKDKEELRRLELATGQKLIFEKESKRRLTPLHKDKARSRLKKILFHRSSLKRVREDMRSSLITSNKRTKR</sequence>
<evidence type="ECO:0000256" key="1">
    <source>
        <dbReference type="SAM" id="MobiDB-lite"/>
    </source>
</evidence>
<feature type="compositionally biased region" description="Acidic residues" evidence="1">
    <location>
        <begin position="307"/>
        <end position="317"/>
    </location>
</feature>
<name>A0A7T8KC77_CALRO</name>
<dbReference type="InterPro" id="IPR049408">
    <property type="entry name" value="UVSSA_N_a-solenoid_rpt"/>
</dbReference>
<proteinExistence type="predicted"/>
<evidence type="ECO:0000313" key="3">
    <source>
        <dbReference type="Proteomes" id="UP000595437"/>
    </source>
</evidence>
<dbReference type="GO" id="GO:0000993">
    <property type="term" value="F:RNA polymerase II complex binding"/>
    <property type="evidence" value="ECO:0007669"/>
    <property type="project" value="TreeGrafter"/>
</dbReference>
<evidence type="ECO:0000313" key="2">
    <source>
        <dbReference type="EMBL" id="QQP53213.1"/>
    </source>
</evidence>
<dbReference type="EMBL" id="CP045892">
    <property type="protein sequence ID" value="QQP53213.1"/>
    <property type="molecule type" value="Genomic_DNA"/>
</dbReference>
<accession>A0A7T8KC77</accession>